<sequence length="90" mass="10257">MPARVLTYKKGTAVVKIQKAAPAQKQNVRHHLVRSVISECVGMAPYERHLLEMIHLNRDRQALRYAKKRIGKLSLAKAKVSQLMALNQQK</sequence>
<dbReference type="PANTHER" id="PTHR10114">
    <property type="entry name" value="60S RIBOSOMAL PROTEIN L36"/>
    <property type="match status" value="1"/>
</dbReference>
<organism evidence="4">
    <name type="scientific">Spironucleus salmonicida</name>
    <dbReference type="NCBI Taxonomy" id="348837"/>
    <lineage>
        <taxon>Eukaryota</taxon>
        <taxon>Metamonada</taxon>
        <taxon>Diplomonadida</taxon>
        <taxon>Hexamitidae</taxon>
        <taxon>Hexamitinae</taxon>
        <taxon>Spironucleus</taxon>
    </lineage>
</organism>
<dbReference type="GO" id="GO:0006412">
    <property type="term" value="P:translation"/>
    <property type="evidence" value="ECO:0007669"/>
    <property type="project" value="InterPro"/>
</dbReference>
<dbReference type="AlphaFoldDB" id="V6LZF4"/>
<keyword evidence="3" id="KW-0687">Ribonucleoprotein</keyword>
<evidence type="ECO:0000256" key="3">
    <source>
        <dbReference type="ARBA" id="ARBA00023274"/>
    </source>
</evidence>
<dbReference type="Gene3D" id="1.10.10.1760">
    <property type="entry name" value="60S ribosomal protein L36"/>
    <property type="match status" value="1"/>
</dbReference>
<dbReference type="InterPro" id="IPR038097">
    <property type="entry name" value="Ribosomal_eL36_sf"/>
</dbReference>
<evidence type="ECO:0000256" key="2">
    <source>
        <dbReference type="ARBA" id="ARBA00022980"/>
    </source>
</evidence>
<reference evidence="5" key="2">
    <citation type="submission" date="2020-12" db="EMBL/GenBank/DDBJ databases">
        <title>New Spironucleus salmonicida genome in near-complete chromosomes.</title>
        <authorList>
            <person name="Xu F."/>
            <person name="Kurt Z."/>
            <person name="Jimenez-Gonzalez A."/>
            <person name="Astvaldsson A."/>
            <person name="Andersson J.O."/>
            <person name="Svard S.G."/>
        </authorList>
    </citation>
    <scope>NUCLEOTIDE SEQUENCE</scope>
    <source>
        <strain evidence="5">ATCC 50377</strain>
    </source>
</reference>
<proteinExistence type="inferred from homology"/>
<evidence type="ECO:0000256" key="1">
    <source>
        <dbReference type="ARBA" id="ARBA00006509"/>
    </source>
</evidence>
<evidence type="ECO:0000313" key="5">
    <source>
        <dbReference type="EMBL" id="KAH0569290.1"/>
    </source>
</evidence>
<gene>
    <name evidence="4" type="ORF">SS50377_13794</name>
    <name evidence="6" type="ORF">SS50377_23462</name>
    <name evidence="5" type="ORF">SS50377_28848</name>
</gene>
<dbReference type="GO" id="GO:0003735">
    <property type="term" value="F:structural constituent of ribosome"/>
    <property type="evidence" value="ECO:0007669"/>
    <property type="project" value="InterPro"/>
</dbReference>
<accession>V6LZF4</accession>
<dbReference type="GO" id="GO:0005840">
    <property type="term" value="C:ribosome"/>
    <property type="evidence" value="ECO:0007669"/>
    <property type="project" value="UniProtKB-KW"/>
</dbReference>
<protein>
    <submittedName>
        <fullName evidence="4">Ribosomal protein L36</fullName>
    </submittedName>
</protein>
<dbReference type="EMBL" id="AUWU02000004">
    <property type="protein sequence ID" value="KAH0573528.1"/>
    <property type="molecule type" value="Genomic_DNA"/>
</dbReference>
<dbReference type="Pfam" id="PF01158">
    <property type="entry name" value="Ribosomal_L36e"/>
    <property type="match status" value="1"/>
</dbReference>
<dbReference type="GO" id="GO:1990904">
    <property type="term" value="C:ribonucleoprotein complex"/>
    <property type="evidence" value="ECO:0007669"/>
    <property type="project" value="UniProtKB-KW"/>
</dbReference>
<keyword evidence="2 4" id="KW-0689">Ribosomal protein</keyword>
<evidence type="ECO:0000313" key="7">
    <source>
        <dbReference type="Proteomes" id="UP000018208"/>
    </source>
</evidence>
<name>V6LZF4_9EUKA</name>
<evidence type="ECO:0000313" key="6">
    <source>
        <dbReference type="EMBL" id="KAH0573528.1"/>
    </source>
</evidence>
<keyword evidence="7" id="KW-1185">Reference proteome</keyword>
<comment type="similarity">
    <text evidence="1">Belongs to the eukaryotic ribosomal protein eL36 family.</text>
</comment>
<dbReference type="OrthoDB" id="9616667at2759"/>
<reference evidence="4 5" key="1">
    <citation type="journal article" date="2014" name="PLoS Genet.">
        <title>The Genome of Spironucleus salmonicida Highlights a Fish Pathogen Adapted to Fluctuating Environments.</title>
        <authorList>
            <person name="Xu F."/>
            <person name="Jerlstrom-Hultqvist J."/>
            <person name="Einarsson E."/>
            <person name="Astvaldsson A."/>
            <person name="Svard S.G."/>
            <person name="Andersson J.O."/>
        </authorList>
    </citation>
    <scope>NUCLEOTIDE SEQUENCE</scope>
    <source>
        <strain evidence="5">ATCC 50377</strain>
    </source>
</reference>
<dbReference type="VEuPathDB" id="GiardiaDB:SS50377_23462"/>
<evidence type="ECO:0000313" key="4">
    <source>
        <dbReference type="EMBL" id="EST46199.1"/>
    </source>
</evidence>
<dbReference type="Proteomes" id="UP000018208">
    <property type="component" value="Unassembled WGS sequence"/>
</dbReference>
<dbReference type="EMBL" id="AUWU02000036">
    <property type="protein sequence ID" value="KAH0569290.1"/>
    <property type="molecule type" value="Genomic_DNA"/>
</dbReference>
<dbReference type="InterPro" id="IPR000509">
    <property type="entry name" value="Ribosomal_eL36"/>
</dbReference>
<dbReference type="EMBL" id="KI546083">
    <property type="protein sequence ID" value="EST46199.1"/>
    <property type="molecule type" value="Genomic_DNA"/>
</dbReference>
<dbReference type="VEuPathDB" id="GiardiaDB:SS50377_28848"/>